<name>A0A8W8KWA9_MAGGI</name>
<dbReference type="AlphaFoldDB" id="A0A8W8KWA9"/>
<dbReference type="EnsemblMetazoa" id="G25561.1">
    <property type="protein sequence ID" value="G25561.1:cds"/>
    <property type="gene ID" value="G25561"/>
</dbReference>
<keyword evidence="3" id="KW-1185">Reference proteome</keyword>
<sequence length="143" mass="16056">MGNSHPRDLRSGAILSNRSTAYTNSIGYETVSICSDSDSDLPFRFSFTRLANLPPLPGVHPLDYKAYLNTPTISTVSTKPSKTGRNPGRQTKFHLPMIPSHTHQMNTGGLVTVKEKTKEKKSNKISRKKQKGSKRKRRTFQRL</sequence>
<organism evidence="2 3">
    <name type="scientific">Magallana gigas</name>
    <name type="common">Pacific oyster</name>
    <name type="synonym">Crassostrea gigas</name>
    <dbReference type="NCBI Taxonomy" id="29159"/>
    <lineage>
        <taxon>Eukaryota</taxon>
        <taxon>Metazoa</taxon>
        <taxon>Spiralia</taxon>
        <taxon>Lophotrochozoa</taxon>
        <taxon>Mollusca</taxon>
        <taxon>Bivalvia</taxon>
        <taxon>Autobranchia</taxon>
        <taxon>Pteriomorphia</taxon>
        <taxon>Ostreida</taxon>
        <taxon>Ostreoidea</taxon>
        <taxon>Ostreidae</taxon>
        <taxon>Magallana</taxon>
    </lineage>
</organism>
<dbReference type="Proteomes" id="UP000005408">
    <property type="component" value="Unassembled WGS sequence"/>
</dbReference>
<dbReference type="OMA" id="YETVSIC"/>
<feature type="compositionally biased region" description="Basic and acidic residues" evidence="1">
    <location>
        <begin position="113"/>
        <end position="122"/>
    </location>
</feature>
<evidence type="ECO:0000313" key="3">
    <source>
        <dbReference type="Proteomes" id="UP000005408"/>
    </source>
</evidence>
<feature type="compositionally biased region" description="Basic residues" evidence="1">
    <location>
        <begin position="123"/>
        <end position="143"/>
    </location>
</feature>
<feature type="compositionally biased region" description="Polar residues" evidence="1">
    <location>
        <begin position="74"/>
        <end position="84"/>
    </location>
</feature>
<evidence type="ECO:0000313" key="2">
    <source>
        <dbReference type="EnsemblMetazoa" id="G25561.1:cds"/>
    </source>
</evidence>
<proteinExistence type="predicted"/>
<reference evidence="2" key="1">
    <citation type="submission" date="2022-08" db="UniProtKB">
        <authorList>
            <consortium name="EnsemblMetazoa"/>
        </authorList>
    </citation>
    <scope>IDENTIFICATION</scope>
    <source>
        <strain evidence="2">05x7-T-G4-1.051#20</strain>
    </source>
</reference>
<accession>A0A8W8KWA9</accession>
<protein>
    <submittedName>
        <fullName evidence="2">Uncharacterized protein</fullName>
    </submittedName>
</protein>
<feature type="region of interest" description="Disordered" evidence="1">
    <location>
        <begin position="74"/>
        <end position="143"/>
    </location>
</feature>
<evidence type="ECO:0000256" key="1">
    <source>
        <dbReference type="SAM" id="MobiDB-lite"/>
    </source>
</evidence>
<dbReference type="OrthoDB" id="10411830at2759"/>